<comment type="subcellular location">
    <subcellularLocation>
        <location evidence="1">Golgi apparatus membrane</location>
        <topology evidence="1">Multi-pass membrane protein</topology>
    </subcellularLocation>
</comment>
<keyword evidence="1" id="KW-0333">Golgi apparatus</keyword>
<protein>
    <recommendedName>
        <fullName evidence="1">Post-GPI attachment to proteins factor 3</fullName>
    </recommendedName>
</protein>
<dbReference type="SUPFAM" id="SSF49785">
    <property type="entry name" value="Galactose-binding domain-like"/>
    <property type="match status" value="1"/>
</dbReference>
<evidence type="ECO:0000313" key="2">
    <source>
        <dbReference type="EMBL" id="VDD60847.1"/>
    </source>
</evidence>
<dbReference type="InterPro" id="IPR007217">
    <property type="entry name" value="Per1-like"/>
</dbReference>
<keyword evidence="1" id="KW-1133">Transmembrane helix</keyword>
<evidence type="ECO:0000256" key="1">
    <source>
        <dbReference type="RuleBase" id="RU365066"/>
    </source>
</evidence>
<dbReference type="Pfam" id="PF04080">
    <property type="entry name" value="Per1"/>
    <property type="match status" value="1"/>
</dbReference>
<dbReference type="GO" id="GO:0000139">
    <property type="term" value="C:Golgi membrane"/>
    <property type="evidence" value="ECO:0007669"/>
    <property type="project" value="UniProtKB-SubCell"/>
</dbReference>
<accession>A0A3P6FRL6</accession>
<gene>
    <name evidence="2" type="ORF">BOLC6T36300H</name>
</gene>
<feature type="transmembrane region" description="Helical" evidence="1">
    <location>
        <begin position="209"/>
        <end position="226"/>
    </location>
</feature>
<dbReference type="GO" id="GO:0016788">
    <property type="term" value="F:hydrolase activity, acting on ester bonds"/>
    <property type="evidence" value="ECO:0007669"/>
    <property type="project" value="TreeGrafter"/>
</dbReference>
<keyword evidence="1" id="KW-0812">Transmembrane</keyword>
<feature type="transmembrane region" description="Helical" evidence="1">
    <location>
        <begin position="129"/>
        <end position="150"/>
    </location>
</feature>
<dbReference type="PANTHER" id="PTHR13148">
    <property type="entry name" value="PER1-RELATED"/>
    <property type="match status" value="1"/>
</dbReference>
<dbReference type="Gene3D" id="2.60.120.260">
    <property type="entry name" value="Galactose-binding domain-like"/>
    <property type="match status" value="1"/>
</dbReference>
<dbReference type="GO" id="GO:0005789">
    <property type="term" value="C:endoplasmic reticulum membrane"/>
    <property type="evidence" value="ECO:0007669"/>
    <property type="project" value="TreeGrafter"/>
</dbReference>
<feature type="transmembrane region" description="Helical" evidence="1">
    <location>
        <begin position="170"/>
        <end position="197"/>
    </location>
</feature>
<dbReference type="InterPro" id="IPR008979">
    <property type="entry name" value="Galactose-bd-like_sf"/>
</dbReference>
<name>A0A3P6FRL6_BRAOL</name>
<keyword evidence="1" id="KW-0472">Membrane</keyword>
<feature type="transmembrane region" description="Helical" evidence="1">
    <location>
        <begin position="238"/>
        <end position="254"/>
    </location>
</feature>
<dbReference type="PANTHER" id="PTHR13148:SF13">
    <property type="entry name" value="POST-GPI ATTACHMENT TO PROTEINS FACTOR 3"/>
    <property type="match status" value="1"/>
</dbReference>
<comment type="caution">
    <text evidence="1">Lacks conserved residue(s) required for the propagation of feature annotation.</text>
</comment>
<reference evidence="2" key="1">
    <citation type="submission" date="2018-11" db="EMBL/GenBank/DDBJ databases">
        <authorList>
            <consortium name="Genoscope - CEA"/>
            <person name="William W."/>
        </authorList>
    </citation>
    <scope>NUCLEOTIDE SEQUENCE</scope>
</reference>
<dbReference type="EMBL" id="LR031880">
    <property type="protein sequence ID" value="VDD60847.1"/>
    <property type="molecule type" value="Genomic_DNA"/>
</dbReference>
<dbReference type="AlphaFoldDB" id="A0A3P6FRL6"/>
<dbReference type="GO" id="GO:0006506">
    <property type="term" value="P:GPI anchor biosynthetic process"/>
    <property type="evidence" value="ECO:0007669"/>
    <property type="project" value="UniProtKB-KW"/>
</dbReference>
<feature type="transmembrane region" description="Helical" evidence="1">
    <location>
        <begin position="83"/>
        <end position="108"/>
    </location>
</feature>
<organism evidence="2">
    <name type="scientific">Brassica oleracea</name>
    <name type="common">Wild cabbage</name>
    <dbReference type="NCBI Taxonomy" id="3712"/>
    <lineage>
        <taxon>Eukaryota</taxon>
        <taxon>Viridiplantae</taxon>
        <taxon>Streptophyta</taxon>
        <taxon>Embryophyta</taxon>
        <taxon>Tracheophyta</taxon>
        <taxon>Spermatophyta</taxon>
        <taxon>Magnoliopsida</taxon>
        <taxon>eudicotyledons</taxon>
        <taxon>Gunneridae</taxon>
        <taxon>Pentapetalae</taxon>
        <taxon>rosids</taxon>
        <taxon>malvids</taxon>
        <taxon>Brassicales</taxon>
        <taxon>Brassicaceae</taxon>
        <taxon>Brassiceae</taxon>
        <taxon>Brassica</taxon>
    </lineage>
</organism>
<proteinExistence type="inferred from homology"/>
<comment type="similarity">
    <text evidence="1">Belongs to the PGAP3 family.</text>
</comment>
<sequence length="271" mass="30904">MSRCSKDESDYGWYTTKFKINNSDLKNEEDKPAVRVASLGHAFHVWLNGEYLGKIEKLQHLDETNMVAMMRKADGHCQEPASIAFSVLSLAMHFHGWLSIFSTLYYKLPPKQDKTARRVTINTSVCTTLDYLSAIAILGFSLIVSILRTFDVRVEAARVMVSPPVLAFVTSHIISMFTGWNMIVCVAMGVAQIFLWARWAAVSRHPSNWKLWVVVIASCLAMVLEIYDFPLRMKAHSIWHLATVPLTVLWWSFIRDNVEFRTSSLLKKSKT</sequence>
<comment type="function">
    <text evidence="1">Involved in the lipid remodeling steps of GPI-anchor maturation.</text>
</comment>
<keyword evidence="1" id="KW-0337">GPI-anchor biosynthesis</keyword>